<evidence type="ECO:0000256" key="4">
    <source>
        <dbReference type="SAM" id="MobiDB-lite"/>
    </source>
</evidence>
<feature type="region of interest" description="Disordered" evidence="4">
    <location>
        <begin position="115"/>
        <end position="157"/>
    </location>
</feature>
<proteinExistence type="inferred from homology"/>
<comment type="similarity">
    <text evidence="2 3">Belongs to the small heat shock protein (HSP20) family.</text>
</comment>
<gene>
    <name evidence="6" type="ORF">B2G88_00715</name>
</gene>
<keyword evidence="1" id="KW-0346">Stress response</keyword>
<dbReference type="PROSITE" id="PS01031">
    <property type="entry name" value="SHSP"/>
    <property type="match status" value="1"/>
</dbReference>
<dbReference type="Gene3D" id="2.60.40.790">
    <property type="match status" value="1"/>
</dbReference>
<dbReference type="Proteomes" id="UP000196084">
    <property type="component" value="Unassembled WGS sequence"/>
</dbReference>
<evidence type="ECO:0000259" key="5">
    <source>
        <dbReference type="PROSITE" id="PS01031"/>
    </source>
</evidence>
<feature type="domain" description="SHSP" evidence="5">
    <location>
        <begin position="6"/>
        <end position="119"/>
    </location>
</feature>
<dbReference type="Pfam" id="PF00011">
    <property type="entry name" value="HSP20"/>
    <property type="match status" value="1"/>
</dbReference>
<feature type="compositionally biased region" description="Acidic residues" evidence="4">
    <location>
        <begin position="140"/>
        <end position="157"/>
    </location>
</feature>
<reference evidence="6 7" key="1">
    <citation type="submission" date="2017-02" db="EMBL/GenBank/DDBJ databases">
        <title>Natronthermophilus aegyptiacus gen. nov.,sp. nov., an aerobic, extremely halophilic alkalithermophilic archaeon isolated from the athalassohaline Wadi An Natrun, Egypt.</title>
        <authorList>
            <person name="Zhao B."/>
        </authorList>
    </citation>
    <scope>NUCLEOTIDE SEQUENCE [LARGE SCALE GENOMIC DNA]</scope>
    <source>
        <strain evidence="6 7">CGMCC 1.3597</strain>
    </source>
</reference>
<dbReference type="PANTHER" id="PTHR46733:SF4">
    <property type="entry name" value="HEAT SHOCK PROTEIN 21, CHLOROPLASTIC"/>
    <property type="match status" value="1"/>
</dbReference>
<name>A0A202EAU9_9EURY</name>
<dbReference type="SUPFAM" id="SSF49764">
    <property type="entry name" value="HSP20-like chaperones"/>
    <property type="match status" value="1"/>
</dbReference>
<evidence type="ECO:0000256" key="1">
    <source>
        <dbReference type="ARBA" id="ARBA00023016"/>
    </source>
</evidence>
<dbReference type="GO" id="GO:0009408">
    <property type="term" value="P:response to heat"/>
    <property type="evidence" value="ECO:0007669"/>
    <property type="project" value="InterPro"/>
</dbReference>
<accession>A0A202EAU9</accession>
<dbReference type="OrthoDB" id="261383at2157"/>
<evidence type="ECO:0000313" key="7">
    <source>
        <dbReference type="Proteomes" id="UP000196084"/>
    </source>
</evidence>
<protein>
    <recommendedName>
        <fullName evidence="5">SHSP domain-containing protein</fullName>
    </recommendedName>
</protein>
<comment type="caution">
    <text evidence="6">The sequence shown here is derived from an EMBL/GenBank/DDBJ whole genome shotgun (WGS) entry which is preliminary data.</text>
</comment>
<dbReference type="InterPro" id="IPR002068">
    <property type="entry name" value="A-crystallin/Hsp20_dom"/>
</dbReference>
<dbReference type="RefSeq" id="WP_054864088.1">
    <property type="nucleotide sequence ID" value="NZ_MWPH01000001.1"/>
</dbReference>
<evidence type="ECO:0000313" key="6">
    <source>
        <dbReference type="EMBL" id="OVE85386.1"/>
    </source>
</evidence>
<dbReference type="PANTHER" id="PTHR46733">
    <property type="entry name" value="26.5 KDA HEAT SHOCK PROTEIN, MITOCHONDRIAL"/>
    <property type="match status" value="1"/>
</dbReference>
<evidence type="ECO:0000256" key="2">
    <source>
        <dbReference type="PROSITE-ProRule" id="PRU00285"/>
    </source>
</evidence>
<organism evidence="6 7">
    <name type="scientific">Natronolimnobius baerhuensis</name>
    <dbReference type="NCBI Taxonomy" id="253108"/>
    <lineage>
        <taxon>Archaea</taxon>
        <taxon>Methanobacteriati</taxon>
        <taxon>Methanobacteriota</taxon>
        <taxon>Stenosarchaea group</taxon>
        <taxon>Halobacteria</taxon>
        <taxon>Halobacteriales</taxon>
        <taxon>Natrialbaceae</taxon>
        <taxon>Natronolimnobius</taxon>
    </lineage>
</organism>
<sequence>MSALRDALGTLSDDVFFDLLESDEAYLLVLDVPGISADSLELTADDSHLEITARRAKSLPDEFQYLEENRSLFFDVELPVPDDALAQEAQAMVDRGVLELTIPKRTSTTETTIDVVDTDQSTRSETEIEPAAGSSLTTETESDPETDTEANTETESG</sequence>
<dbReference type="InterPro" id="IPR008978">
    <property type="entry name" value="HSP20-like_chaperone"/>
</dbReference>
<dbReference type="AlphaFoldDB" id="A0A202EAU9"/>
<dbReference type="EMBL" id="MWPH01000001">
    <property type="protein sequence ID" value="OVE85386.1"/>
    <property type="molecule type" value="Genomic_DNA"/>
</dbReference>
<evidence type="ECO:0000256" key="3">
    <source>
        <dbReference type="RuleBase" id="RU003616"/>
    </source>
</evidence>
<dbReference type="CDD" id="cd06464">
    <property type="entry name" value="ACD_sHsps-like"/>
    <property type="match status" value="1"/>
</dbReference>
<dbReference type="InterPro" id="IPR044587">
    <property type="entry name" value="HSP21-like"/>
</dbReference>
<keyword evidence="7" id="KW-1185">Reference proteome</keyword>